<dbReference type="Proteomes" id="UP001169764">
    <property type="component" value="Unassembled WGS sequence"/>
</dbReference>
<evidence type="ECO:0000256" key="1">
    <source>
        <dbReference type="SAM" id="SignalP"/>
    </source>
</evidence>
<gene>
    <name evidence="3" type="ORF">Q4F19_14190</name>
</gene>
<evidence type="ECO:0000313" key="3">
    <source>
        <dbReference type="EMBL" id="MDO6415536.1"/>
    </source>
</evidence>
<keyword evidence="4" id="KW-1185">Reference proteome</keyword>
<dbReference type="Pfam" id="PF13590">
    <property type="entry name" value="DUF4136"/>
    <property type="match status" value="1"/>
</dbReference>
<feature type="signal peptide" evidence="1">
    <location>
        <begin position="1"/>
        <end position="19"/>
    </location>
</feature>
<dbReference type="PROSITE" id="PS51257">
    <property type="entry name" value="PROKAR_LIPOPROTEIN"/>
    <property type="match status" value="1"/>
</dbReference>
<dbReference type="InterPro" id="IPR025411">
    <property type="entry name" value="DUF4136"/>
</dbReference>
<accession>A0ABT8YB36</accession>
<organism evidence="3 4">
    <name type="scientific">Sphingomonas natans</name>
    <dbReference type="NCBI Taxonomy" id="3063330"/>
    <lineage>
        <taxon>Bacteria</taxon>
        <taxon>Pseudomonadati</taxon>
        <taxon>Pseudomonadota</taxon>
        <taxon>Alphaproteobacteria</taxon>
        <taxon>Sphingomonadales</taxon>
        <taxon>Sphingomonadaceae</taxon>
        <taxon>Sphingomonas</taxon>
    </lineage>
</organism>
<dbReference type="EMBL" id="JAUOTP010000006">
    <property type="protein sequence ID" value="MDO6415536.1"/>
    <property type="molecule type" value="Genomic_DNA"/>
</dbReference>
<sequence length="196" mass="20166">MRLKPLAAAVAVLALAGCATTPSTRVTRFHLGQPIARGEIAVEPLVPADRDSLEYQTYASIVGAELAKIGFSEAPGLKQSEQVAVVSVERGSRETLAQRSPVSVGVGGSTGGYGGGGVGLGISFPIGKKRSNEIVMTRLSVQIKRRSEGTVIWEGRAESSAAGGSAAAEPGTTVKMLASALFRDFPGVSGRTITVK</sequence>
<comment type="caution">
    <text evidence="3">The sequence shown here is derived from an EMBL/GenBank/DDBJ whole genome shotgun (WGS) entry which is preliminary data.</text>
</comment>
<feature type="chain" id="PRO_5045449007" evidence="1">
    <location>
        <begin position="20"/>
        <end position="196"/>
    </location>
</feature>
<protein>
    <submittedName>
        <fullName evidence="3">DUF4136 domain-containing protein</fullName>
    </submittedName>
</protein>
<name>A0ABT8YB36_9SPHN</name>
<evidence type="ECO:0000313" key="4">
    <source>
        <dbReference type="Proteomes" id="UP001169764"/>
    </source>
</evidence>
<proteinExistence type="predicted"/>
<feature type="domain" description="DUF4136" evidence="2">
    <location>
        <begin position="48"/>
        <end position="187"/>
    </location>
</feature>
<evidence type="ECO:0000259" key="2">
    <source>
        <dbReference type="Pfam" id="PF13590"/>
    </source>
</evidence>
<reference evidence="3" key="1">
    <citation type="submission" date="2023-07" db="EMBL/GenBank/DDBJ databases">
        <authorList>
            <person name="Kim M."/>
        </authorList>
    </citation>
    <scope>NUCLEOTIDE SEQUENCE</scope>
    <source>
        <strain evidence="3">BIUV-7</strain>
    </source>
</reference>
<keyword evidence="1" id="KW-0732">Signal</keyword>